<dbReference type="InterPro" id="IPR052155">
    <property type="entry name" value="Biofilm_reg_signaling"/>
</dbReference>
<feature type="domain" description="GGDEF" evidence="2">
    <location>
        <begin position="105"/>
        <end position="235"/>
    </location>
</feature>
<dbReference type="SMART" id="SM00267">
    <property type="entry name" value="GGDEF"/>
    <property type="match status" value="1"/>
</dbReference>
<dbReference type="SMART" id="SM00052">
    <property type="entry name" value="EAL"/>
    <property type="match status" value="1"/>
</dbReference>
<feature type="domain" description="EAL" evidence="1">
    <location>
        <begin position="244"/>
        <end position="494"/>
    </location>
</feature>
<dbReference type="Pfam" id="PF00563">
    <property type="entry name" value="EAL"/>
    <property type="match status" value="1"/>
</dbReference>
<dbReference type="PROSITE" id="PS50883">
    <property type="entry name" value="EAL"/>
    <property type="match status" value="1"/>
</dbReference>
<sequence length="501" mass="54611">MLVGALLSYLSWAYHVHRLMDELIHEHGHEGFAEAIPAIVIIGILGLVYGVSRIRALRHEVHKRRLAEEHANWIARHDVLTGLPNRHQLAEFCARLPAKTEEKSAKYAVFSVDLDGFKNANDLVGHGGGDQILLTVAQRLQEVFAGEMICRVGGDEFLVFARREGFDPAACGRRIVGAVSMPILIGNTRAEIGASVGYALYPDGGCTIDDAIRQSDAALYAAKRSGRNTVRAFDEAIRQSLAKRLEIETALRQAIRDHAIRPYYQPLIDLRSGEIRGFEALARWETSDGRFIPPSDFIEVAESTGLITELSEQLLRAACADARSWPAHVHLSFNLSPTQLNDRLLGLRIVRILMEAGLSPKRLEVEITESALIHNSAAAETILSDLHEAGISVALDDFGTGYSSLSQLSKFKFDKIKIDRSFVTDLEHDDKQEKIVRAILGLGQGLGIATTAEGIEDEGQRINLLEMGCDCGQGYLFGKAVPAAAIPGLLAGASNAVAAKA</sequence>
<dbReference type="PROSITE" id="PS50887">
    <property type="entry name" value="GGDEF"/>
    <property type="match status" value="1"/>
</dbReference>
<dbReference type="SUPFAM" id="SSF141868">
    <property type="entry name" value="EAL domain-like"/>
    <property type="match status" value="1"/>
</dbReference>
<gene>
    <name evidence="3" type="ORF">SJ05684_b45020</name>
</gene>
<dbReference type="CDD" id="cd01949">
    <property type="entry name" value="GGDEF"/>
    <property type="match status" value="1"/>
</dbReference>
<dbReference type="InterPro" id="IPR043128">
    <property type="entry name" value="Rev_trsase/Diguanyl_cyclase"/>
</dbReference>
<keyword evidence="3" id="KW-0614">Plasmid</keyword>
<dbReference type="Gene3D" id="3.20.20.450">
    <property type="entry name" value="EAL domain"/>
    <property type="match status" value="1"/>
</dbReference>
<evidence type="ECO:0000259" key="1">
    <source>
        <dbReference type="PROSITE" id="PS50883"/>
    </source>
</evidence>
<dbReference type="EMBL" id="CP023068">
    <property type="protein sequence ID" value="ASY65484.1"/>
    <property type="molecule type" value="Genomic_DNA"/>
</dbReference>
<organism evidence="3 4">
    <name type="scientific">Sinorhizobium sojae CCBAU 05684</name>
    <dbReference type="NCBI Taxonomy" id="716928"/>
    <lineage>
        <taxon>Bacteria</taxon>
        <taxon>Pseudomonadati</taxon>
        <taxon>Pseudomonadota</taxon>
        <taxon>Alphaproteobacteria</taxon>
        <taxon>Hyphomicrobiales</taxon>
        <taxon>Rhizobiaceae</taxon>
        <taxon>Sinorhizobium/Ensifer group</taxon>
        <taxon>Sinorhizobium</taxon>
    </lineage>
</organism>
<name>A0A249PIG3_9HYPH</name>
<dbReference type="InterPro" id="IPR035919">
    <property type="entry name" value="EAL_sf"/>
</dbReference>
<proteinExistence type="predicted"/>
<dbReference type="AlphaFoldDB" id="A0A249PIG3"/>
<dbReference type="PANTHER" id="PTHR44757:SF2">
    <property type="entry name" value="BIOFILM ARCHITECTURE MAINTENANCE PROTEIN MBAA"/>
    <property type="match status" value="1"/>
</dbReference>
<evidence type="ECO:0000313" key="4">
    <source>
        <dbReference type="Proteomes" id="UP000217211"/>
    </source>
</evidence>
<dbReference type="SUPFAM" id="SSF55073">
    <property type="entry name" value="Nucleotide cyclase"/>
    <property type="match status" value="1"/>
</dbReference>
<dbReference type="Pfam" id="PF00990">
    <property type="entry name" value="GGDEF"/>
    <property type="match status" value="1"/>
</dbReference>
<dbReference type="InterPro" id="IPR000160">
    <property type="entry name" value="GGDEF_dom"/>
</dbReference>
<evidence type="ECO:0000313" key="3">
    <source>
        <dbReference type="EMBL" id="ASY65484.1"/>
    </source>
</evidence>
<dbReference type="KEGG" id="esj:SJ05684_b45020"/>
<reference evidence="3 4" key="1">
    <citation type="submission" date="2017-08" db="EMBL/GenBank/DDBJ databases">
        <title>Multipartite genome sequences of Sinorhizobium species nodulating soybeans.</title>
        <authorList>
            <person name="Tian C.F."/>
        </authorList>
    </citation>
    <scope>NUCLEOTIDE SEQUENCE [LARGE SCALE GENOMIC DNA]</scope>
    <source>
        <strain evidence="3 4">CCBAU 05684</strain>
        <plasmid evidence="4">psj05684b</plasmid>
    </source>
</reference>
<dbReference type="CDD" id="cd01948">
    <property type="entry name" value="EAL"/>
    <property type="match status" value="1"/>
</dbReference>
<dbReference type="Proteomes" id="UP000217211">
    <property type="component" value="Plasmid pSJ05684b"/>
</dbReference>
<dbReference type="PANTHER" id="PTHR44757">
    <property type="entry name" value="DIGUANYLATE CYCLASE DGCP"/>
    <property type="match status" value="1"/>
</dbReference>
<dbReference type="Gene3D" id="3.30.70.270">
    <property type="match status" value="1"/>
</dbReference>
<evidence type="ECO:0000259" key="2">
    <source>
        <dbReference type="PROSITE" id="PS50887"/>
    </source>
</evidence>
<dbReference type="InterPro" id="IPR001633">
    <property type="entry name" value="EAL_dom"/>
</dbReference>
<dbReference type="eggNOG" id="COG5001">
    <property type="taxonomic scope" value="Bacteria"/>
</dbReference>
<dbReference type="STRING" id="716928.GCA_000261485_02285"/>
<keyword evidence="4" id="KW-1185">Reference proteome</keyword>
<accession>A0A249PIG3</accession>
<dbReference type="InterPro" id="IPR029787">
    <property type="entry name" value="Nucleotide_cyclase"/>
</dbReference>
<dbReference type="NCBIfam" id="TIGR00254">
    <property type="entry name" value="GGDEF"/>
    <property type="match status" value="1"/>
</dbReference>
<geneLocation type="plasmid" evidence="4">
    <name>psj05684b</name>
</geneLocation>
<protein>
    <submittedName>
        <fullName evidence="3">Diguanylate cyclase/phosphodiesterase (GGDEF &amp; EAL domains) with PAS/PAC sensor(S)</fullName>
    </submittedName>
</protein>